<feature type="chain" id="PRO_5019386431" description="BTB domain-containing protein" evidence="1">
    <location>
        <begin position="21"/>
        <end position="503"/>
    </location>
</feature>
<proteinExistence type="predicted"/>
<dbReference type="InterPro" id="IPR011333">
    <property type="entry name" value="SKP1/BTB/POZ_sf"/>
</dbReference>
<evidence type="ECO:0000256" key="1">
    <source>
        <dbReference type="SAM" id="SignalP"/>
    </source>
</evidence>
<gene>
    <name evidence="2" type="ORF">CVT24_004797</name>
</gene>
<dbReference type="InParanoid" id="A0A409VQ61"/>
<organism evidence="2 3">
    <name type="scientific">Panaeolus cyanescens</name>
    <dbReference type="NCBI Taxonomy" id="181874"/>
    <lineage>
        <taxon>Eukaryota</taxon>
        <taxon>Fungi</taxon>
        <taxon>Dikarya</taxon>
        <taxon>Basidiomycota</taxon>
        <taxon>Agaricomycotina</taxon>
        <taxon>Agaricomycetes</taxon>
        <taxon>Agaricomycetidae</taxon>
        <taxon>Agaricales</taxon>
        <taxon>Agaricineae</taxon>
        <taxon>Galeropsidaceae</taxon>
        <taxon>Panaeolus</taxon>
    </lineage>
</organism>
<keyword evidence="1" id="KW-0732">Signal</keyword>
<dbReference type="OrthoDB" id="3157337at2759"/>
<keyword evidence="3" id="KW-1185">Reference proteome</keyword>
<dbReference type="Gene3D" id="3.30.710.10">
    <property type="entry name" value="Potassium Channel Kv1.1, Chain A"/>
    <property type="match status" value="1"/>
</dbReference>
<comment type="caution">
    <text evidence="2">The sequence shown here is derived from an EMBL/GenBank/DDBJ whole genome shotgun (WGS) entry which is preliminary data.</text>
</comment>
<protein>
    <recommendedName>
        <fullName evidence="4">BTB domain-containing protein</fullName>
    </recommendedName>
</protein>
<evidence type="ECO:0000313" key="3">
    <source>
        <dbReference type="Proteomes" id="UP000284842"/>
    </source>
</evidence>
<name>A0A409VQ61_9AGAR</name>
<dbReference type="InterPro" id="IPR045469">
    <property type="entry name" value="Nis1"/>
</dbReference>
<sequence length="503" mass="56614">MKLLFTIYLLVAFNALSVLAQRAFIGLPTEGATLTRGQTFTVQLVRPNSLQGSTEVGLIIGLAPCDLFGPTPTCASPQSRIGSILFNGDYKPQFHEQPGRPYQNFTVKVPAEFPTGQAQLSTARFHLVGISNLNDSEKRRPRPNPLDLININLPHVPETGLTHDDEYYKDESDTGFCIFRVENTLFKVHKCYLLREPSIFSDLLSLPCIQGSKEGLCDEWPITLSDTAEQFRDLLWVLYATPAQLLLTEQYGAPSTERILNIAQLANKYCIASYEIWAIKRLSVLAQSPTGFLRHASPELCARALEVASLVDEDLQNLLIHRLIPRMLWSTIDCKPILAVAKRLNIPVLQGIAYYKELLKYERHEKWNVWRGAGPSEPQFPEDMDEKTCEGFMAAHNSLVRLWEGLRVSPPRFSADGCSDHSMCMQSWREMWTSATGSIPTQRHASADVLGRLRATMIVLKKRMYEPHVMPLECTMAAMESIASVRESIVEGLRDHFHGELNV</sequence>
<dbReference type="AlphaFoldDB" id="A0A409VQ61"/>
<evidence type="ECO:0000313" key="2">
    <source>
        <dbReference type="EMBL" id="PPQ68377.1"/>
    </source>
</evidence>
<evidence type="ECO:0008006" key="4">
    <source>
        <dbReference type="Google" id="ProtNLM"/>
    </source>
</evidence>
<accession>A0A409VQ61</accession>
<reference evidence="2 3" key="1">
    <citation type="journal article" date="2018" name="Evol. Lett.">
        <title>Horizontal gene cluster transfer increased hallucinogenic mushroom diversity.</title>
        <authorList>
            <person name="Reynolds H.T."/>
            <person name="Vijayakumar V."/>
            <person name="Gluck-Thaler E."/>
            <person name="Korotkin H.B."/>
            <person name="Matheny P.B."/>
            <person name="Slot J.C."/>
        </authorList>
    </citation>
    <scope>NUCLEOTIDE SEQUENCE [LARGE SCALE GENOMIC DNA]</scope>
    <source>
        <strain evidence="2 3">2629</strain>
    </source>
</reference>
<dbReference type="Proteomes" id="UP000284842">
    <property type="component" value="Unassembled WGS sequence"/>
</dbReference>
<dbReference type="Pfam" id="PF19271">
    <property type="entry name" value="Nis1"/>
    <property type="match status" value="1"/>
</dbReference>
<dbReference type="EMBL" id="NHTK01006009">
    <property type="protein sequence ID" value="PPQ68377.1"/>
    <property type="molecule type" value="Genomic_DNA"/>
</dbReference>
<feature type="signal peptide" evidence="1">
    <location>
        <begin position="1"/>
        <end position="20"/>
    </location>
</feature>